<dbReference type="InterPro" id="IPR036388">
    <property type="entry name" value="WH-like_DNA-bd_sf"/>
</dbReference>
<keyword evidence="1" id="KW-0805">Transcription regulation</keyword>
<dbReference type="InterPro" id="IPR016032">
    <property type="entry name" value="Sig_transdc_resp-reg_C-effctor"/>
</dbReference>
<sequence>MMLATTHPHDFTNKEIQIIELIKKGLSSKEIADQLFISENTVRRHRQNIAWKAGTSGKSSFRKFIKNFPPANWT</sequence>
<dbReference type="PRINTS" id="PR00038">
    <property type="entry name" value="HTHLUXR"/>
</dbReference>
<dbReference type="EMBL" id="JBEWZH010000010">
    <property type="protein sequence ID" value="MFL0163318.1"/>
    <property type="molecule type" value="Genomic_DNA"/>
</dbReference>
<name>A0ABW8RX28_9BACT</name>
<protein>
    <submittedName>
        <fullName evidence="5">LuxR C-terminal-related transcriptional regulator</fullName>
    </submittedName>
</protein>
<evidence type="ECO:0000313" key="5">
    <source>
        <dbReference type="EMBL" id="MFL0163318.1"/>
    </source>
</evidence>
<keyword evidence="6" id="KW-1185">Reference proteome</keyword>
<dbReference type="SUPFAM" id="SSF46894">
    <property type="entry name" value="C-terminal effector domain of the bipartite response regulators"/>
    <property type="match status" value="1"/>
</dbReference>
<dbReference type="Proteomes" id="UP001623558">
    <property type="component" value="Unassembled WGS sequence"/>
</dbReference>
<feature type="domain" description="HTH luxR-type" evidence="4">
    <location>
        <begin position="4"/>
        <end position="68"/>
    </location>
</feature>
<dbReference type="CDD" id="cd06170">
    <property type="entry name" value="LuxR_C_like"/>
    <property type="match status" value="1"/>
</dbReference>
<evidence type="ECO:0000256" key="2">
    <source>
        <dbReference type="ARBA" id="ARBA00023125"/>
    </source>
</evidence>
<comment type="caution">
    <text evidence="5">The sequence shown here is derived from an EMBL/GenBank/DDBJ whole genome shotgun (WGS) entry which is preliminary data.</text>
</comment>
<proteinExistence type="predicted"/>
<dbReference type="PANTHER" id="PTHR44688:SF16">
    <property type="entry name" value="DNA-BINDING TRANSCRIPTIONAL ACTIVATOR DEVR_DOSR"/>
    <property type="match status" value="1"/>
</dbReference>
<evidence type="ECO:0000313" key="6">
    <source>
        <dbReference type="Proteomes" id="UP001623558"/>
    </source>
</evidence>
<dbReference type="SMART" id="SM00421">
    <property type="entry name" value="HTH_LUXR"/>
    <property type="match status" value="1"/>
</dbReference>
<accession>A0ABW8RX28</accession>
<evidence type="ECO:0000256" key="1">
    <source>
        <dbReference type="ARBA" id="ARBA00023015"/>
    </source>
</evidence>
<dbReference type="Pfam" id="PF00196">
    <property type="entry name" value="GerE"/>
    <property type="match status" value="1"/>
</dbReference>
<dbReference type="InterPro" id="IPR000792">
    <property type="entry name" value="Tscrpt_reg_LuxR_C"/>
</dbReference>
<keyword evidence="2" id="KW-0238">DNA-binding</keyword>
<dbReference type="Gene3D" id="1.10.10.10">
    <property type="entry name" value="Winged helix-like DNA-binding domain superfamily/Winged helix DNA-binding domain"/>
    <property type="match status" value="1"/>
</dbReference>
<evidence type="ECO:0000256" key="3">
    <source>
        <dbReference type="ARBA" id="ARBA00023163"/>
    </source>
</evidence>
<evidence type="ECO:0000259" key="4">
    <source>
        <dbReference type="PROSITE" id="PS50043"/>
    </source>
</evidence>
<dbReference type="PROSITE" id="PS50043">
    <property type="entry name" value="HTH_LUXR_2"/>
    <property type="match status" value="1"/>
</dbReference>
<keyword evidence="3" id="KW-0804">Transcription</keyword>
<gene>
    <name evidence="5" type="ORF">U0R11_13045</name>
</gene>
<reference evidence="5 6" key="1">
    <citation type="submission" date="2024-07" db="EMBL/GenBank/DDBJ databases">
        <authorList>
            <person name="Pitt A."/>
            <person name="Hahn M.W."/>
        </authorList>
    </citation>
    <scope>NUCLEOTIDE SEQUENCE [LARGE SCALE GENOMIC DNA]</scope>
    <source>
        <strain evidence="5 6">1-SAACH-A3</strain>
    </source>
</reference>
<dbReference type="PANTHER" id="PTHR44688">
    <property type="entry name" value="DNA-BINDING TRANSCRIPTIONAL ACTIVATOR DEVR_DOSR"/>
    <property type="match status" value="1"/>
</dbReference>
<dbReference type="PROSITE" id="PS00622">
    <property type="entry name" value="HTH_LUXR_1"/>
    <property type="match status" value="1"/>
</dbReference>
<organism evidence="5 6">
    <name type="scientific">Aquirufa salirivi</name>
    <dbReference type="NCBI Taxonomy" id="3104729"/>
    <lineage>
        <taxon>Bacteria</taxon>
        <taxon>Pseudomonadati</taxon>
        <taxon>Bacteroidota</taxon>
        <taxon>Cytophagia</taxon>
        <taxon>Cytophagales</taxon>
        <taxon>Flectobacillaceae</taxon>
        <taxon>Aquirufa</taxon>
    </lineage>
</organism>
<dbReference type="RefSeq" id="WP_406752190.1">
    <property type="nucleotide sequence ID" value="NZ_JBEWZH010000010.1"/>
</dbReference>